<protein>
    <recommendedName>
        <fullName evidence="16 18">UvrABC system protein A</fullName>
        <shortName evidence="18">UvrA protein</shortName>
    </recommendedName>
    <alternativeName>
        <fullName evidence="17 18">Excinuclease ABC subunit A</fullName>
    </alternativeName>
</protein>
<feature type="domain" description="ABC transporter" evidence="19">
    <location>
        <begin position="609"/>
        <end position="938"/>
    </location>
</feature>
<comment type="function">
    <text evidence="18">The UvrABC repair system catalyzes the recognition and processing of DNA lesions. UvrA is an ATPase and a DNA-binding protein. A damage recognition complex composed of 2 UvrA and 2 UvrB subunits scans DNA for abnormalities. When the presence of a lesion has been verified by UvrB, the UvrA molecules dissociate.</text>
</comment>
<dbReference type="InterPro" id="IPR013815">
    <property type="entry name" value="ATP_grasp_subdomain_1"/>
</dbReference>
<comment type="similarity">
    <text evidence="15 18">Belongs to the ABC transporter superfamily. UvrA family.</text>
</comment>
<dbReference type="HAMAP" id="MF_00205">
    <property type="entry name" value="UvrA"/>
    <property type="match status" value="1"/>
</dbReference>
<evidence type="ECO:0000256" key="4">
    <source>
        <dbReference type="ARBA" id="ARBA00022737"/>
    </source>
</evidence>
<dbReference type="Pfam" id="PF17760">
    <property type="entry name" value="UvrA_inter"/>
    <property type="match status" value="1"/>
</dbReference>
<dbReference type="SUPFAM" id="SSF52540">
    <property type="entry name" value="P-loop containing nucleoside triphosphate hydrolases"/>
    <property type="match status" value="2"/>
</dbReference>
<dbReference type="InterPro" id="IPR003439">
    <property type="entry name" value="ABC_transporter-like_ATP-bd"/>
</dbReference>
<accession>A0A1M7AB04</accession>
<name>A0A1M7AB04_9FIRM</name>
<dbReference type="CDD" id="cd03271">
    <property type="entry name" value="ABC_UvrA_II"/>
    <property type="match status" value="1"/>
</dbReference>
<dbReference type="Gene3D" id="3.40.50.300">
    <property type="entry name" value="P-loop containing nucleotide triphosphate hydrolases"/>
    <property type="match status" value="2"/>
</dbReference>
<keyword evidence="9 18" id="KW-0862">Zinc</keyword>
<dbReference type="GO" id="GO:0005524">
    <property type="term" value="F:ATP binding"/>
    <property type="evidence" value="ECO:0007669"/>
    <property type="project" value="UniProtKB-UniRule"/>
</dbReference>
<feature type="zinc finger region" description="C4-type" evidence="18">
    <location>
        <begin position="741"/>
        <end position="767"/>
    </location>
</feature>
<keyword evidence="8 18" id="KW-0863">Zinc-finger</keyword>
<keyword evidence="14 18" id="KW-0742">SOS response</keyword>
<keyword evidence="5 18" id="KW-0547">Nucleotide-binding</keyword>
<dbReference type="CDD" id="cd03270">
    <property type="entry name" value="ABC_UvrA_I"/>
    <property type="match status" value="1"/>
</dbReference>
<dbReference type="NCBIfam" id="NF001503">
    <property type="entry name" value="PRK00349.1"/>
    <property type="match status" value="1"/>
</dbReference>
<evidence type="ECO:0000256" key="15">
    <source>
        <dbReference type="ARBA" id="ARBA00038000"/>
    </source>
</evidence>
<evidence type="ECO:0000256" key="1">
    <source>
        <dbReference type="ARBA" id="ARBA00004496"/>
    </source>
</evidence>
<evidence type="ECO:0000256" key="13">
    <source>
        <dbReference type="ARBA" id="ARBA00023204"/>
    </source>
</evidence>
<dbReference type="Proteomes" id="UP000183975">
    <property type="component" value="Unassembled WGS sequence"/>
</dbReference>
<dbReference type="GO" id="GO:0008270">
    <property type="term" value="F:zinc ion binding"/>
    <property type="evidence" value="ECO:0007669"/>
    <property type="project" value="UniProtKB-UniRule"/>
</dbReference>
<comment type="subcellular location">
    <subcellularLocation>
        <location evidence="1 18">Cytoplasm</location>
    </subcellularLocation>
</comment>
<dbReference type="Pfam" id="PF17755">
    <property type="entry name" value="UvrA_DNA-bind"/>
    <property type="match status" value="1"/>
</dbReference>
<dbReference type="PROSITE" id="PS50893">
    <property type="entry name" value="ABC_TRANSPORTER_2"/>
    <property type="match status" value="1"/>
</dbReference>
<evidence type="ECO:0000256" key="5">
    <source>
        <dbReference type="ARBA" id="ARBA00022741"/>
    </source>
</evidence>
<evidence type="ECO:0000256" key="2">
    <source>
        <dbReference type="ARBA" id="ARBA00022490"/>
    </source>
</evidence>
<evidence type="ECO:0000256" key="14">
    <source>
        <dbReference type="ARBA" id="ARBA00023236"/>
    </source>
</evidence>
<dbReference type="GO" id="GO:0009432">
    <property type="term" value="P:SOS response"/>
    <property type="evidence" value="ECO:0007669"/>
    <property type="project" value="UniProtKB-UniRule"/>
</dbReference>
<dbReference type="FunFam" id="1.20.1580.10:FF:000001">
    <property type="entry name" value="UvrABC system protein A"/>
    <property type="match status" value="1"/>
</dbReference>
<organism evidence="20 21">
    <name type="scientific">Anaerotignum lactatifermentans DSM 14214</name>
    <dbReference type="NCBI Taxonomy" id="1121323"/>
    <lineage>
        <taxon>Bacteria</taxon>
        <taxon>Bacillati</taxon>
        <taxon>Bacillota</taxon>
        <taxon>Clostridia</taxon>
        <taxon>Lachnospirales</taxon>
        <taxon>Anaerotignaceae</taxon>
        <taxon>Anaerotignum</taxon>
    </lineage>
</organism>
<feature type="zinc finger region" description="C4-type" evidence="18">
    <location>
        <begin position="252"/>
        <end position="279"/>
    </location>
</feature>
<dbReference type="InterPro" id="IPR017871">
    <property type="entry name" value="ABC_transporter-like_CS"/>
</dbReference>
<evidence type="ECO:0000256" key="16">
    <source>
        <dbReference type="ARBA" id="ARBA00039316"/>
    </source>
</evidence>
<dbReference type="EMBL" id="FRAH01000104">
    <property type="protein sequence ID" value="SHL39765.1"/>
    <property type="molecule type" value="Genomic_DNA"/>
</dbReference>
<feature type="binding site" evidence="18">
    <location>
        <begin position="32"/>
        <end position="39"/>
    </location>
    <ligand>
        <name>ATP</name>
        <dbReference type="ChEBI" id="CHEBI:30616"/>
    </ligand>
</feature>
<keyword evidence="10 18" id="KW-0067">ATP-binding</keyword>
<dbReference type="FunFam" id="3.40.50.300:FF:000028">
    <property type="entry name" value="UvrABC system protein A"/>
    <property type="match status" value="1"/>
</dbReference>
<dbReference type="FunFam" id="1.20.1580.10:FF:000002">
    <property type="entry name" value="UvrABC system protein A"/>
    <property type="match status" value="1"/>
</dbReference>
<dbReference type="GO" id="GO:0003677">
    <property type="term" value="F:DNA binding"/>
    <property type="evidence" value="ECO:0007669"/>
    <property type="project" value="UniProtKB-UniRule"/>
</dbReference>
<evidence type="ECO:0000256" key="11">
    <source>
        <dbReference type="ARBA" id="ARBA00022881"/>
    </source>
</evidence>
<dbReference type="GO" id="GO:0005737">
    <property type="term" value="C:cytoplasm"/>
    <property type="evidence" value="ECO:0007669"/>
    <property type="project" value="UniProtKB-SubCell"/>
</dbReference>
<dbReference type="InterPro" id="IPR027417">
    <property type="entry name" value="P-loop_NTPase"/>
</dbReference>
<sequence>MKNEIVIRGAREHNLKNIDLTIPRDKLVVFTGVSGSGKSSLAFDTLYAEGQRRYVESLSSYARQFLGQMEKPDVDQIDGLSPAISIDQKTTSHNPRSTVGTVTEIYDYLRLLYARIGVPHCPKCGKEIKKQTIDQIVDRVLELPERTKIQLLAPVVRGRKGEHVKLLEDAKKSGYVRVRVDGIIYDLSEEIKLEKNKKHTIEIIVDRLVVKEGIQKRLTESIETVTALTGGLLVVDVNQGEDELVFSQNFSCPDCGIDLMEIEPRLFSFNNPSGACPTCTGLGMQMKFDEQLIVPNDSLSIAGGAIVAPGYNSISSKDTMTRVLFDALAEEYGFSLDTPFRELPEEIKKIIFYGTGGKKLRITYTNYRGTGSYDYAFEGIIPNLQRRYSETSETMRGEYEEYMTNIECPSCHGMRLRPEVLAITVGGKNISQVTEMSVADIQKFFQNLQLSGRDEMIAERILKEIHARIGFLVDVGLDYLTLSRAAGTLSGGEAQRIRLATQIGSGLVGVVYILDEPSIGLHQRDNDKLLKTLQHLRDIGNSLIVVEHDEDTMYAADFIVDVGPGAGKDGGNIICTGDVEEIKACTESLTGDYLSGRKKIKVPEKRRPVNPEAMLHIVGAAENNLKQINVDIPLGIFTCVTGVSGSGKSSLVNEILYKRLARDLNRAKLRPGNHEDMNGQNQLDKVINIDQSPIGRTPRSNPATYTGLFDMIRDVFAQTTEAKMRGYQKGRFSFNVKGGRCEACAGDGIIKIEMHFLPDIYVPCEVCHGKRYNRETLEVKYKGKTISDVLEMTVEEALEFFENIPRIKAKLQTLYDVGLSYVQLGQSSTTLSGGEAQRVKLATELSKKSTGRTMYILDEPTTGLHMADVHKLVHILQRLAEGGNTVVVIEHNLDVIKTADYIIDLGPEGGTGGGTIVACGTPEEVCGVPESYTGKYLKPILDRK</sequence>
<dbReference type="InterPro" id="IPR004602">
    <property type="entry name" value="UvrA"/>
</dbReference>
<keyword evidence="6 18" id="KW-0227">DNA damage</keyword>
<dbReference type="InterPro" id="IPR041102">
    <property type="entry name" value="UvrA_inter"/>
</dbReference>
<evidence type="ECO:0000256" key="9">
    <source>
        <dbReference type="ARBA" id="ARBA00022833"/>
    </source>
</evidence>
<dbReference type="GO" id="GO:0009380">
    <property type="term" value="C:excinuclease repair complex"/>
    <property type="evidence" value="ECO:0007669"/>
    <property type="project" value="InterPro"/>
</dbReference>
<dbReference type="Gene3D" id="1.20.1580.10">
    <property type="entry name" value="ABC transporter ATPase like domain"/>
    <property type="match status" value="2"/>
</dbReference>
<dbReference type="PROSITE" id="PS00211">
    <property type="entry name" value="ABC_TRANSPORTER_1"/>
    <property type="match status" value="2"/>
</dbReference>
<keyword evidence="12 18" id="KW-0238">DNA-binding</keyword>
<comment type="subunit">
    <text evidence="18">Forms a heterotetramer with UvrB during the search for lesions.</text>
</comment>
<evidence type="ECO:0000259" key="19">
    <source>
        <dbReference type="PROSITE" id="PS50893"/>
    </source>
</evidence>
<dbReference type="Gene3D" id="3.30.1490.20">
    <property type="entry name" value="ATP-grasp fold, A domain"/>
    <property type="match status" value="1"/>
</dbReference>
<evidence type="ECO:0000256" key="18">
    <source>
        <dbReference type="HAMAP-Rule" id="MF_00205"/>
    </source>
</evidence>
<dbReference type="OrthoDB" id="9809851at2"/>
<evidence type="ECO:0000256" key="7">
    <source>
        <dbReference type="ARBA" id="ARBA00022769"/>
    </source>
</evidence>
<keyword evidence="3 18" id="KW-0479">Metal-binding</keyword>
<keyword evidence="7 18" id="KW-0228">DNA excision</keyword>
<evidence type="ECO:0000256" key="6">
    <source>
        <dbReference type="ARBA" id="ARBA00022763"/>
    </source>
</evidence>
<keyword evidence="4 18" id="KW-0677">Repeat</keyword>
<keyword evidence="2 18" id="KW-0963">Cytoplasm</keyword>
<evidence type="ECO:0000256" key="12">
    <source>
        <dbReference type="ARBA" id="ARBA00023125"/>
    </source>
</evidence>
<evidence type="ECO:0000256" key="17">
    <source>
        <dbReference type="ARBA" id="ARBA00042156"/>
    </source>
</evidence>
<keyword evidence="13 18" id="KW-0234">DNA repair</keyword>
<dbReference type="PANTHER" id="PTHR43152">
    <property type="entry name" value="UVRABC SYSTEM PROTEIN A"/>
    <property type="match status" value="1"/>
</dbReference>
<keyword evidence="11 18" id="KW-0267">Excision nuclease</keyword>
<evidence type="ECO:0000313" key="21">
    <source>
        <dbReference type="Proteomes" id="UP000183975"/>
    </source>
</evidence>
<evidence type="ECO:0000256" key="8">
    <source>
        <dbReference type="ARBA" id="ARBA00022771"/>
    </source>
</evidence>
<dbReference type="GO" id="GO:0006289">
    <property type="term" value="P:nucleotide-excision repair"/>
    <property type="evidence" value="ECO:0007669"/>
    <property type="project" value="UniProtKB-UniRule"/>
</dbReference>
<evidence type="ECO:0000313" key="20">
    <source>
        <dbReference type="EMBL" id="SHL39765.1"/>
    </source>
</evidence>
<dbReference type="Gene3D" id="1.10.8.280">
    <property type="entry name" value="ABC transporter ATPase domain-like"/>
    <property type="match status" value="1"/>
</dbReference>
<dbReference type="Pfam" id="PF00005">
    <property type="entry name" value="ABC_tran"/>
    <property type="match status" value="1"/>
</dbReference>
<feature type="binding site" evidence="18">
    <location>
        <begin position="642"/>
        <end position="649"/>
    </location>
    <ligand>
        <name>ATP</name>
        <dbReference type="ChEBI" id="CHEBI:30616"/>
    </ligand>
</feature>
<gene>
    <name evidence="18" type="primary">uvrA</name>
    <name evidence="20" type="ORF">SAMN02745138_03368</name>
</gene>
<dbReference type="NCBIfam" id="TIGR00630">
    <property type="entry name" value="uvra"/>
    <property type="match status" value="1"/>
</dbReference>
<evidence type="ECO:0000256" key="3">
    <source>
        <dbReference type="ARBA" id="ARBA00022723"/>
    </source>
</evidence>
<dbReference type="InterPro" id="IPR041552">
    <property type="entry name" value="UvrA_DNA-bd"/>
</dbReference>
<reference evidence="20 21" key="1">
    <citation type="submission" date="2016-11" db="EMBL/GenBank/DDBJ databases">
        <authorList>
            <person name="Jaros S."/>
            <person name="Januszkiewicz K."/>
            <person name="Wedrychowicz H."/>
        </authorList>
    </citation>
    <scope>NUCLEOTIDE SEQUENCE [LARGE SCALE GENOMIC DNA]</scope>
    <source>
        <strain evidence="20 21">DSM 14214</strain>
    </source>
</reference>
<evidence type="ECO:0000256" key="10">
    <source>
        <dbReference type="ARBA" id="ARBA00022840"/>
    </source>
</evidence>
<proteinExistence type="inferred from homology"/>
<keyword evidence="21" id="KW-1185">Reference proteome</keyword>
<dbReference type="GO" id="GO:0016887">
    <property type="term" value="F:ATP hydrolysis activity"/>
    <property type="evidence" value="ECO:0007669"/>
    <property type="project" value="InterPro"/>
</dbReference>
<dbReference type="GO" id="GO:0009381">
    <property type="term" value="F:excinuclease ABC activity"/>
    <property type="evidence" value="ECO:0007669"/>
    <property type="project" value="UniProtKB-UniRule"/>
</dbReference>
<dbReference type="AlphaFoldDB" id="A0A1M7AB04"/>
<dbReference type="PANTHER" id="PTHR43152:SF3">
    <property type="entry name" value="UVRABC SYSTEM PROTEIN A"/>
    <property type="match status" value="1"/>
</dbReference>
<dbReference type="RefSeq" id="WP_072853697.1">
    <property type="nucleotide sequence ID" value="NZ_FRAH01000104.1"/>
</dbReference>